<proteinExistence type="predicted"/>
<evidence type="ECO:0000256" key="1">
    <source>
        <dbReference type="SAM" id="SignalP"/>
    </source>
</evidence>
<evidence type="ECO:0000259" key="2">
    <source>
        <dbReference type="Pfam" id="PF07883"/>
    </source>
</evidence>
<dbReference type="RefSeq" id="WP_060517704.1">
    <property type="nucleotide sequence ID" value="NZ_CAXURO020000002.1"/>
</dbReference>
<dbReference type="InterPro" id="IPR013096">
    <property type="entry name" value="Cupin_2"/>
</dbReference>
<feature type="signal peptide" evidence="1">
    <location>
        <begin position="1"/>
        <end position="21"/>
    </location>
</feature>
<protein>
    <submittedName>
        <fullName evidence="3">Cupin domain-containing protein</fullName>
    </submittedName>
</protein>
<reference evidence="3" key="1">
    <citation type="submission" date="2022-06" db="EMBL/GenBank/DDBJ databases">
        <title>Physiological and biochemical characterization and genomic elucidation of a strain of the genus Ensifer adhaerens M8 that combines arsenic oxidation and chromium reduction.</title>
        <authorList>
            <person name="Li X."/>
            <person name="Yu c."/>
        </authorList>
    </citation>
    <scope>NUCLEOTIDE SEQUENCE</scope>
    <source>
        <strain evidence="3">M8</strain>
        <plasmid evidence="3">pA</plasmid>
    </source>
</reference>
<keyword evidence="3" id="KW-0614">Plasmid</keyword>
<gene>
    <name evidence="3" type="ORF">NE863_19785</name>
</gene>
<geneLocation type="plasmid" evidence="3 4">
    <name>pA</name>
</geneLocation>
<dbReference type="Proteomes" id="UP001055460">
    <property type="component" value="Plasmid pA"/>
</dbReference>
<dbReference type="InterPro" id="IPR014710">
    <property type="entry name" value="RmlC-like_jellyroll"/>
</dbReference>
<dbReference type="EMBL" id="CP098808">
    <property type="protein sequence ID" value="USJ26212.1"/>
    <property type="molecule type" value="Genomic_DNA"/>
</dbReference>
<name>A0A9Q9DCP3_ENSAD</name>
<evidence type="ECO:0000313" key="3">
    <source>
        <dbReference type="EMBL" id="USJ26212.1"/>
    </source>
</evidence>
<dbReference type="Pfam" id="PF07883">
    <property type="entry name" value="Cupin_2"/>
    <property type="match status" value="1"/>
</dbReference>
<dbReference type="PANTHER" id="PTHR38599">
    <property type="entry name" value="CUPIN DOMAIN PROTEIN (AFU_ORTHOLOGUE AFUA_3G13620)"/>
    <property type="match status" value="1"/>
</dbReference>
<dbReference type="SUPFAM" id="SSF51182">
    <property type="entry name" value="RmlC-like cupins"/>
    <property type="match status" value="1"/>
</dbReference>
<dbReference type="Gene3D" id="2.60.120.10">
    <property type="entry name" value="Jelly Rolls"/>
    <property type="match status" value="1"/>
</dbReference>
<feature type="chain" id="PRO_5040425435" evidence="1">
    <location>
        <begin position="22"/>
        <end position="135"/>
    </location>
</feature>
<dbReference type="PANTHER" id="PTHR38599:SF1">
    <property type="entry name" value="CUPIN DOMAIN PROTEIN (AFU_ORTHOLOGUE AFUA_3G13620)"/>
    <property type="match status" value="1"/>
</dbReference>
<organism evidence="3 4">
    <name type="scientific">Ensifer adhaerens</name>
    <name type="common">Sinorhizobium morelense</name>
    <dbReference type="NCBI Taxonomy" id="106592"/>
    <lineage>
        <taxon>Bacteria</taxon>
        <taxon>Pseudomonadati</taxon>
        <taxon>Pseudomonadota</taxon>
        <taxon>Alphaproteobacteria</taxon>
        <taxon>Hyphomicrobiales</taxon>
        <taxon>Rhizobiaceae</taxon>
        <taxon>Sinorhizobium/Ensifer group</taxon>
        <taxon>Ensifer</taxon>
    </lineage>
</organism>
<evidence type="ECO:0000313" key="4">
    <source>
        <dbReference type="Proteomes" id="UP001055460"/>
    </source>
</evidence>
<dbReference type="InterPro" id="IPR011051">
    <property type="entry name" value="RmlC_Cupin_sf"/>
</dbReference>
<sequence length="135" mass="14024">MIKSLLTTLAVTATLFGTAVAGDAAKVTLVYEHELPNVPGKSIKGVLVEYGPGGSSDAHTHASTAFIYATVLEGSILSQVNDGPVKEYKAGESFSEMPGDRHGVSANGSKTAPAKLLAVFVVDTAEKELTFPMTK</sequence>
<feature type="domain" description="Cupin type-2" evidence="2">
    <location>
        <begin position="47"/>
        <end position="120"/>
    </location>
</feature>
<dbReference type="AlphaFoldDB" id="A0A9Q9DCP3"/>
<dbReference type="CDD" id="cd02234">
    <property type="entry name" value="cupin_BLR7677-like"/>
    <property type="match status" value="1"/>
</dbReference>
<accession>A0A9Q9DCP3</accession>
<keyword evidence="1" id="KW-0732">Signal</keyword>